<evidence type="ECO:0000313" key="2">
    <source>
        <dbReference type="Proteomes" id="UP000541444"/>
    </source>
</evidence>
<protein>
    <submittedName>
        <fullName evidence="1">Uncharacterized protein</fullName>
    </submittedName>
</protein>
<keyword evidence="2" id="KW-1185">Reference proteome</keyword>
<accession>A0A7J7NYI5</accession>
<comment type="caution">
    <text evidence="1">The sequence shown here is derived from an EMBL/GenBank/DDBJ whole genome shotgun (WGS) entry which is preliminary data.</text>
</comment>
<gene>
    <name evidence="1" type="ORF">GIB67_029396</name>
</gene>
<dbReference type="EMBL" id="JACGCM010000445">
    <property type="protein sequence ID" value="KAF6171978.1"/>
    <property type="molecule type" value="Genomic_DNA"/>
</dbReference>
<evidence type="ECO:0000313" key="1">
    <source>
        <dbReference type="EMBL" id="KAF6171978.1"/>
    </source>
</evidence>
<dbReference type="Proteomes" id="UP000541444">
    <property type="component" value="Unassembled WGS sequence"/>
</dbReference>
<sequence>MRRFPKKKNTYGLKKIDGDLKKAKLERHHVKDITLPIRNTLLLRQYQFSTPEKTMKPKQEEEEVAKNDIVFFNKKKVVREAYQASIDQITVISIEKQTMEVLKTKVVISHQEEDADEASQASADQTTIVSVDEQTMEVAKTKVVISHQEEDVN</sequence>
<organism evidence="1 2">
    <name type="scientific">Kingdonia uniflora</name>
    <dbReference type="NCBI Taxonomy" id="39325"/>
    <lineage>
        <taxon>Eukaryota</taxon>
        <taxon>Viridiplantae</taxon>
        <taxon>Streptophyta</taxon>
        <taxon>Embryophyta</taxon>
        <taxon>Tracheophyta</taxon>
        <taxon>Spermatophyta</taxon>
        <taxon>Magnoliopsida</taxon>
        <taxon>Ranunculales</taxon>
        <taxon>Circaeasteraceae</taxon>
        <taxon>Kingdonia</taxon>
    </lineage>
</organism>
<dbReference type="AlphaFoldDB" id="A0A7J7NYI5"/>
<name>A0A7J7NYI5_9MAGN</name>
<reference evidence="1 2" key="1">
    <citation type="journal article" date="2020" name="IScience">
        <title>Genome Sequencing of the Endangered Kingdonia uniflora (Circaeasteraceae, Ranunculales) Reveals Potential Mechanisms of Evolutionary Specialization.</title>
        <authorList>
            <person name="Sun Y."/>
            <person name="Deng T."/>
            <person name="Zhang A."/>
            <person name="Moore M.J."/>
            <person name="Landis J.B."/>
            <person name="Lin N."/>
            <person name="Zhang H."/>
            <person name="Zhang X."/>
            <person name="Huang J."/>
            <person name="Zhang X."/>
            <person name="Sun H."/>
            <person name="Wang H."/>
        </authorList>
    </citation>
    <scope>NUCLEOTIDE SEQUENCE [LARGE SCALE GENOMIC DNA]</scope>
    <source>
        <strain evidence="1">TB1705</strain>
        <tissue evidence="1">Leaf</tissue>
    </source>
</reference>
<proteinExistence type="predicted"/>